<dbReference type="InterPro" id="IPR009607">
    <property type="entry name" value="Enhancer_polycomb_C"/>
</dbReference>
<comment type="subcellular location">
    <subcellularLocation>
        <location evidence="1 7">Nucleus</location>
    </subcellularLocation>
</comment>
<organism evidence="11 12">
    <name type="scientific">Oncorhynchus kisutch</name>
    <name type="common">Coho salmon</name>
    <name type="synonym">Salmo kisutch</name>
    <dbReference type="NCBI Taxonomy" id="8019"/>
    <lineage>
        <taxon>Eukaryota</taxon>
        <taxon>Metazoa</taxon>
        <taxon>Chordata</taxon>
        <taxon>Craniata</taxon>
        <taxon>Vertebrata</taxon>
        <taxon>Euteleostomi</taxon>
        <taxon>Actinopterygii</taxon>
        <taxon>Neopterygii</taxon>
        <taxon>Teleostei</taxon>
        <taxon>Protacanthopterygii</taxon>
        <taxon>Salmoniformes</taxon>
        <taxon>Salmonidae</taxon>
        <taxon>Salmoninae</taxon>
        <taxon>Oncorhynchus</taxon>
    </lineage>
</organism>
<feature type="compositionally biased region" description="Polar residues" evidence="8">
    <location>
        <begin position="997"/>
        <end position="1012"/>
    </location>
</feature>
<evidence type="ECO:0000313" key="11">
    <source>
        <dbReference type="Ensembl" id="ENSOKIP00005067109.1"/>
    </source>
</evidence>
<feature type="domain" description="Enhancer of polycomb-like N-terminal" evidence="10">
    <location>
        <begin position="376"/>
        <end position="501"/>
    </location>
</feature>
<feature type="region of interest" description="Disordered" evidence="8">
    <location>
        <begin position="114"/>
        <end position="245"/>
    </location>
</feature>
<gene>
    <name evidence="11" type="primary">EPC2</name>
    <name evidence="11" type="synonym">LOC109871243</name>
</gene>
<comment type="similarity">
    <text evidence="2 7">Belongs to the enhancer of polycomb family.</text>
</comment>
<dbReference type="GO" id="GO:0035267">
    <property type="term" value="C:NuA4 histone acetyltransferase complex"/>
    <property type="evidence" value="ECO:0007669"/>
    <property type="project" value="InterPro"/>
</dbReference>
<accession>A0A8C7MNP3</accession>
<name>A0A8C7MNP3_ONCKI</name>
<dbReference type="InterPro" id="IPR024943">
    <property type="entry name" value="Enhancer_polycomb"/>
</dbReference>
<feature type="region of interest" description="Disordered" evidence="8">
    <location>
        <begin position="704"/>
        <end position="723"/>
    </location>
</feature>
<sequence>MNSLLQRFQGGLPERIPQPNRAMMSRPGIMSMSQPSAPCLQESHREYQSPQGLHSGGGEVIDPIHREAMGMASKSTSNVITSAGGSSSFAATVVCEPVDLSHAVNSVIHTGPLRSYREPVPEHRHHPKVGRPRKKTPERNNIFSPVAMESPTRFHSPRRGAQRRQWDGEVAAKEQAGLWRDDEPLQQLSLAQGRNGTYPERPKGQAHLGPQDQTPLQVPSGMYAHMNGNGRDHTSGRPRHPSLSPPEGYFTKDSSLFNGHLNGQLNGQLNGHCYNRYYNGHLNGSLSGEEDLRPGDSPSSSEGLQLHHRPRTQTHYPGELLWGQGKGFPPWPGKMGSEGHMYSLGMVNSIQGKVESDNFQRTLTEDLETLHKANKITRNGGKRNNNLEAAIQEAMSELDKMTGNEHHLQRAISAQSVFREKKENMVIPVPEAESNITYYDRLYKGELRIPKQLFHIQPLGLDNEQPDYDMDSEDEILLNRLNRKMEIKPIQFETMVDRLEKASTNQMVTITEAKLLLNEDDYLLKAVYDYWVRKRKNCRGPSLIPLIKLEKRDGSTNNDAYVAFRRRTEKMQTRKNRKNDEASYEKMLKLRREFSRTVTILEMIKRREKSKRELLHLTLEVVEKRYQMGDFTGEVLSEVTAPLAEKPVYTVPITVTNGNRHNHKAEIKIKTHKSGGLPYHGYHHVSVKDEDPFDFVRPKKKYTRREPLCRPGRPAKRQHIVNKADIKQYDFHSSGEEDYPLSPSSEPDEENDPDGTFAFRRKAGCHYLAPCLDQTSGLLWDHPELAGLDALRHRQSLTALSVPQRCVGLARRRVGRGGRVLLDRASSDLDGVLKQLDSGVFSSSFPKGLSDHQVPTQNHRTMPGSASSLTDLLSNIQALRWRFFRPRSTQGDDSGEGRTGRPSMDNRLSGGLFVHTKNSGSGGITEEQYQVHQQALAQMQKQQLAQLQLKAPPPQQHFSLPERQNTQTAGSTDCIISKTLDSAGAHFAASAVISAPGQVNNENKPDNTSVNGVVQPLGTSRPPHSTSTSQGGTGLDRSGRTPSSGGPLLPASHSTTPQSLPNHRGHGSAVSPAHHHHNARPSPSSLKLATMATSSLDRVPKVTPAISSMARDNHEPERLALNGISETTVPMEVT</sequence>
<keyword evidence="3" id="KW-0156">Chromatin regulator</keyword>
<dbReference type="SUPFAM" id="SSF63748">
    <property type="entry name" value="Tudor/PWWP/MBT"/>
    <property type="match status" value="1"/>
</dbReference>
<evidence type="ECO:0000256" key="2">
    <source>
        <dbReference type="ARBA" id="ARBA00008035"/>
    </source>
</evidence>
<feature type="compositionally biased region" description="Polar residues" evidence="8">
    <location>
        <begin position="186"/>
        <end position="195"/>
    </location>
</feature>
<feature type="compositionally biased region" description="Polar residues" evidence="8">
    <location>
        <begin position="1052"/>
        <end position="1061"/>
    </location>
</feature>
<evidence type="ECO:0000256" key="3">
    <source>
        <dbReference type="ARBA" id="ARBA00022853"/>
    </source>
</evidence>
<dbReference type="Proteomes" id="UP000694557">
    <property type="component" value="Unassembled WGS sequence"/>
</dbReference>
<evidence type="ECO:0000256" key="8">
    <source>
        <dbReference type="SAM" id="MobiDB-lite"/>
    </source>
</evidence>
<reference evidence="11" key="1">
    <citation type="submission" date="2025-08" db="UniProtKB">
        <authorList>
            <consortium name="Ensembl"/>
        </authorList>
    </citation>
    <scope>IDENTIFICATION</scope>
</reference>
<evidence type="ECO:0000256" key="5">
    <source>
        <dbReference type="ARBA" id="ARBA00023163"/>
    </source>
</evidence>
<proteinExistence type="inferred from homology"/>
<evidence type="ECO:0000256" key="7">
    <source>
        <dbReference type="RuleBase" id="RU361124"/>
    </source>
</evidence>
<feature type="region of interest" description="Disordered" evidence="8">
    <location>
        <begin position="884"/>
        <end position="923"/>
    </location>
</feature>
<feature type="region of interest" description="Disordered" evidence="8">
    <location>
        <begin position="997"/>
        <end position="1085"/>
    </location>
</feature>
<dbReference type="Pfam" id="PF06752">
    <property type="entry name" value="E_Pc_C"/>
    <property type="match status" value="1"/>
</dbReference>
<dbReference type="GeneTree" id="ENSGT00940000158526"/>
<dbReference type="PANTHER" id="PTHR14898">
    <property type="entry name" value="ENHANCER OF POLYCOMB"/>
    <property type="match status" value="1"/>
</dbReference>
<keyword evidence="12" id="KW-1185">Reference proteome</keyword>
<keyword evidence="5 7" id="KW-0804">Transcription</keyword>
<evidence type="ECO:0000256" key="1">
    <source>
        <dbReference type="ARBA" id="ARBA00004123"/>
    </source>
</evidence>
<dbReference type="Pfam" id="PF10513">
    <property type="entry name" value="EPL1"/>
    <property type="match status" value="1"/>
</dbReference>
<dbReference type="GO" id="GO:0006325">
    <property type="term" value="P:chromatin organization"/>
    <property type="evidence" value="ECO:0007669"/>
    <property type="project" value="UniProtKB-KW"/>
</dbReference>
<evidence type="ECO:0000256" key="4">
    <source>
        <dbReference type="ARBA" id="ARBA00023015"/>
    </source>
</evidence>
<protein>
    <recommendedName>
        <fullName evidence="7">Enhancer of polycomb homolog</fullName>
    </recommendedName>
</protein>
<feature type="region of interest" description="Disordered" evidence="8">
    <location>
        <begin position="285"/>
        <end position="309"/>
    </location>
</feature>
<keyword evidence="4 7" id="KW-0805">Transcription regulation</keyword>
<reference evidence="11" key="2">
    <citation type="submission" date="2025-09" db="UniProtKB">
        <authorList>
            <consortium name="Ensembl"/>
        </authorList>
    </citation>
    <scope>IDENTIFICATION</scope>
</reference>
<dbReference type="GO" id="GO:0005634">
    <property type="term" value="C:nucleus"/>
    <property type="evidence" value="ECO:0007669"/>
    <property type="project" value="UniProtKB-SubCell"/>
</dbReference>
<dbReference type="InterPro" id="IPR019542">
    <property type="entry name" value="Enhancer_polycomb-like_N"/>
</dbReference>
<keyword evidence="6 7" id="KW-0539">Nucleus</keyword>
<evidence type="ECO:0000313" key="12">
    <source>
        <dbReference type="Proteomes" id="UP000694557"/>
    </source>
</evidence>
<evidence type="ECO:0000256" key="6">
    <source>
        <dbReference type="ARBA" id="ARBA00023242"/>
    </source>
</evidence>
<evidence type="ECO:0000259" key="10">
    <source>
        <dbReference type="Pfam" id="PF10513"/>
    </source>
</evidence>
<feature type="compositionally biased region" description="Basic residues" evidence="8">
    <location>
        <begin position="123"/>
        <end position="136"/>
    </location>
</feature>
<feature type="region of interest" description="Disordered" evidence="8">
    <location>
        <begin position="733"/>
        <end position="755"/>
    </location>
</feature>
<feature type="domain" description="Enhancer of polycomb C-terminal" evidence="9">
    <location>
        <begin position="924"/>
        <end position="1134"/>
    </location>
</feature>
<dbReference type="GO" id="GO:0006357">
    <property type="term" value="P:regulation of transcription by RNA polymerase II"/>
    <property type="evidence" value="ECO:0007669"/>
    <property type="project" value="InterPro"/>
</dbReference>
<evidence type="ECO:0000259" key="9">
    <source>
        <dbReference type="Pfam" id="PF06752"/>
    </source>
</evidence>
<dbReference type="Ensembl" id="ENSOKIT00005071387.1">
    <property type="protein sequence ID" value="ENSOKIP00005067109.1"/>
    <property type="gene ID" value="ENSOKIG00005028162.1"/>
</dbReference>
<dbReference type="AlphaFoldDB" id="A0A8C7MNP3"/>